<dbReference type="PRINTS" id="PR01440">
    <property type="entry name" value="CELLSNTHASEB"/>
</dbReference>
<evidence type="ECO:0000256" key="5">
    <source>
        <dbReference type="ARBA" id="ARBA00011437"/>
    </source>
</evidence>
<comment type="similarity">
    <text evidence="4 15">Belongs to the AcsB/BcsB family.</text>
</comment>
<evidence type="ECO:0000256" key="8">
    <source>
        <dbReference type="ARBA" id="ARBA00022519"/>
    </source>
</evidence>
<dbReference type="InterPro" id="IPR018513">
    <property type="entry name" value="Cell_synthase_bac"/>
</dbReference>
<comment type="function">
    <text evidence="1 15">Binds the cellulose synthase activator, bis-(3'-5') cyclic diguanylic acid (c-di-GMP).</text>
</comment>
<evidence type="ECO:0000256" key="13">
    <source>
        <dbReference type="ARBA" id="ARBA00023136"/>
    </source>
</evidence>
<accession>A0ABS8CER0</accession>
<comment type="caution">
    <text evidence="16">The sequence shown here is derived from an EMBL/GenBank/DDBJ whole genome shotgun (WGS) entry which is preliminary data.</text>
</comment>
<evidence type="ECO:0000256" key="3">
    <source>
        <dbReference type="ARBA" id="ARBA00005186"/>
    </source>
</evidence>
<keyword evidence="12 15" id="KW-1133">Transmembrane helix</keyword>
<keyword evidence="13 15" id="KW-0472">Membrane</keyword>
<evidence type="ECO:0000256" key="9">
    <source>
        <dbReference type="ARBA" id="ARBA00022636"/>
    </source>
</evidence>
<keyword evidence="8 15" id="KW-0997">Cell inner membrane</keyword>
<keyword evidence="15" id="KW-0732">Signal</keyword>
<evidence type="ECO:0000256" key="7">
    <source>
        <dbReference type="ARBA" id="ARBA00022475"/>
    </source>
</evidence>
<evidence type="ECO:0000256" key="14">
    <source>
        <dbReference type="ARBA" id="ARBA00033444"/>
    </source>
</evidence>
<feature type="transmembrane region" description="Helical" evidence="15">
    <location>
        <begin position="728"/>
        <end position="749"/>
    </location>
</feature>
<protein>
    <recommendedName>
        <fullName evidence="6 15">Cyclic di-GMP-binding protein</fullName>
    </recommendedName>
    <alternativeName>
        <fullName evidence="14 15">Cellulose synthase regulatory subunit</fullName>
    </alternativeName>
</protein>
<gene>
    <name evidence="16" type="ORF">H0484_12340</name>
</gene>
<comment type="pathway">
    <text evidence="3 15">Glycan metabolism; bacterial cellulose biosynthesis.</text>
</comment>
<dbReference type="PANTHER" id="PTHR39083">
    <property type="entry name" value="CYCLIC DI-GMP-BINDING PROTEIN"/>
    <property type="match status" value="1"/>
</dbReference>
<evidence type="ECO:0000313" key="16">
    <source>
        <dbReference type="EMBL" id="MCB5364535.1"/>
    </source>
</evidence>
<proteinExistence type="inferred from homology"/>
<name>A0ABS8CER0_9BURK</name>
<evidence type="ECO:0000256" key="2">
    <source>
        <dbReference type="ARBA" id="ARBA00004377"/>
    </source>
</evidence>
<dbReference type="Proteomes" id="UP000776983">
    <property type="component" value="Unassembled WGS sequence"/>
</dbReference>
<evidence type="ECO:0000256" key="15">
    <source>
        <dbReference type="RuleBase" id="RU365021"/>
    </source>
</evidence>
<keyword evidence="7 15" id="KW-1003">Cell membrane</keyword>
<feature type="signal peptide" evidence="15">
    <location>
        <begin position="1"/>
        <end position="25"/>
    </location>
</feature>
<dbReference type="PANTHER" id="PTHR39083:SF1">
    <property type="entry name" value="CYCLIC DI-GMP-BINDING PROTEIN"/>
    <property type="match status" value="1"/>
</dbReference>
<reference evidence="16 17" key="1">
    <citation type="submission" date="2020-07" db="EMBL/GenBank/DDBJ databases">
        <title>Pusillimonas sp. nov., isolated from poultry manure in Taiwan.</title>
        <authorList>
            <person name="Lin S.-Y."/>
            <person name="Tang Y.-S."/>
            <person name="Young C.-C."/>
        </authorList>
    </citation>
    <scope>NUCLEOTIDE SEQUENCE [LARGE SCALE GENOMIC DNA]</scope>
    <source>
        <strain evidence="16 17">CC-YST705</strain>
    </source>
</reference>
<dbReference type="EMBL" id="JACDXW010000006">
    <property type="protein sequence ID" value="MCB5364535.1"/>
    <property type="molecule type" value="Genomic_DNA"/>
</dbReference>
<dbReference type="Gene3D" id="2.60.120.260">
    <property type="entry name" value="Galactose-binding domain-like"/>
    <property type="match status" value="2"/>
</dbReference>
<evidence type="ECO:0000313" key="17">
    <source>
        <dbReference type="Proteomes" id="UP000776983"/>
    </source>
</evidence>
<keyword evidence="17" id="KW-1185">Reference proteome</keyword>
<keyword evidence="11 15" id="KW-0135">Cellulose biosynthesis</keyword>
<comment type="subunit">
    <text evidence="5 15">Tightly associated with the cellulose synthase catalytic subunit.</text>
</comment>
<evidence type="ECO:0000256" key="4">
    <source>
        <dbReference type="ARBA" id="ARBA00010714"/>
    </source>
</evidence>
<keyword evidence="10 15" id="KW-0812">Transmembrane</keyword>
<sequence length="759" mass="82607">MMRSLFKLRRRIGLISLFYACSALANVASDSATVPPAATAYPAPISALEAQAAQPRTLRFTLQELGARYPFALRGVDGFQSLPLHLPDDLQVISANLKLRYQHSPDLLETLSHLNVQLDGKHVASVPLSTDEEEDFREHIVPLPATALQEDAELGLQLIGHYTLRCENPRHPSLWADVDNQSELELEVLPRPRSNDLNRLPRPFFDPRSLTLLELPFVFAQSPDTATLEAAGVLSSWFGALADYRGARFPVAHGELPASGNAVVLVTSDTRITGLTLPPITGPSVSMMDHPSGQGGKLLLVMGRQAQELKQAALAIAVGGGQTFSGNPARLTQLELPAPRKPYDAPRWLPGDRPVPLGSLAREAAMEVRGFSGGAITVGFRVPPDLYAWRDAEVPLNLRYRYTPRTNSERSTLQVRLNHQQLADLPIPKAVPGKTDYPWSTQLGRGDDTVPAEARLLLPVSTLAAESQLEFLFNYEYLSRGECKDVLTDTVRGRIDPQSTLDISGLPRFIALPSMAAFGNGGFPFTRLADLSETAVVLPDTSGSQEQSAYLDLLGVMGASTGYPATRVQVATTKQLGTLDGKDILVISGQDARQTLGDWASHMPIQPDALPTQNTTPETLWERLWHKTFGEAVAQDGPKSTGPAALLSGFESPLSRGRSVVVVASAQPGELQLATTALLNPELLRQVHGSSVGIYADSVRVLEDRTRYHAGSLGLVRHTLWFFQQHPIVFILLAALTVTVLGLLLYLTLRARARMRLDV</sequence>
<dbReference type="InterPro" id="IPR003920">
    <property type="entry name" value="Cell_synth_B"/>
</dbReference>
<organism evidence="16 17">
    <name type="scientific">Mesopusillimonas faecipullorum</name>
    <dbReference type="NCBI Taxonomy" id="2755040"/>
    <lineage>
        <taxon>Bacteria</taxon>
        <taxon>Pseudomonadati</taxon>
        <taxon>Pseudomonadota</taxon>
        <taxon>Betaproteobacteria</taxon>
        <taxon>Burkholderiales</taxon>
        <taxon>Alcaligenaceae</taxon>
        <taxon>Mesopusillimonas</taxon>
    </lineage>
</organism>
<keyword evidence="9 15" id="KW-0973">c-di-GMP</keyword>
<evidence type="ECO:0000256" key="6">
    <source>
        <dbReference type="ARBA" id="ARBA00021844"/>
    </source>
</evidence>
<evidence type="ECO:0000256" key="10">
    <source>
        <dbReference type="ARBA" id="ARBA00022692"/>
    </source>
</evidence>
<feature type="chain" id="PRO_5044983218" description="Cyclic di-GMP-binding protein" evidence="15">
    <location>
        <begin position="26"/>
        <end position="759"/>
    </location>
</feature>
<dbReference type="Pfam" id="PF03170">
    <property type="entry name" value="BcsB"/>
    <property type="match status" value="1"/>
</dbReference>
<evidence type="ECO:0000256" key="1">
    <source>
        <dbReference type="ARBA" id="ARBA00002057"/>
    </source>
</evidence>
<evidence type="ECO:0000256" key="11">
    <source>
        <dbReference type="ARBA" id="ARBA00022916"/>
    </source>
</evidence>
<dbReference type="RefSeq" id="WP_226954949.1">
    <property type="nucleotide sequence ID" value="NZ_JACDXW010000006.1"/>
</dbReference>
<evidence type="ECO:0000256" key="12">
    <source>
        <dbReference type="ARBA" id="ARBA00022989"/>
    </source>
</evidence>
<comment type="subcellular location">
    <subcellularLocation>
        <location evidence="2">Cell inner membrane</location>
        <topology evidence="2">Single-pass membrane protein</topology>
    </subcellularLocation>
</comment>